<feature type="compositionally biased region" description="Basic residues" evidence="2">
    <location>
        <begin position="189"/>
        <end position="198"/>
    </location>
</feature>
<dbReference type="InterPro" id="IPR046858">
    <property type="entry name" value="ChrB_N"/>
</dbReference>
<accession>A0A5P6PGV2</accession>
<sequence>MGQLPAAPSSGRVALWRRLRAAGAASVLNGAWVLPVTDEHKLLYAQLVEIVRAQGGSATVFATTATSEEEEQAIVARFQADRAREYDEFSERSGEFFAEIEKETRRRKFTFAELEEIEDDLDKLSAWLAKIKARDFFPNARIQAAKETLETCGATLRTFADEVYAQEGVVDATEVSTGSLDSDIPNSSLKKRERPRHG</sequence>
<feature type="compositionally biased region" description="Polar residues" evidence="2">
    <location>
        <begin position="175"/>
        <end position="188"/>
    </location>
</feature>
<dbReference type="Pfam" id="PF20229">
    <property type="entry name" value="ChrB_N"/>
    <property type="match status" value="1"/>
</dbReference>
<evidence type="ECO:0000313" key="4">
    <source>
        <dbReference type="EMBL" id="QFI77622.1"/>
    </source>
</evidence>
<gene>
    <name evidence="4" type="ORF">F8237_35620</name>
</gene>
<keyword evidence="1" id="KW-0175">Coiled coil</keyword>
<dbReference type="KEGG" id="bbet:F8237_35620"/>
<evidence type="ECO:0000259" key="3">
    <source>
        <dbReference type="Pfam" id="PF20229"/>
    </source>
</evidence>
<dbReference type="Proteomes" id="UP000325641">
    <property type="component" value="Plasmid pBbPL7HG1"/>
</dbReference>
<evidence type="ECO:0000313" key="5">
    <source>
        <dbReference type="Proteomes" id="UP000325641"/>
    </source>
</evidence>
<keyword evidence="4" id="KW-0614">Plasmid</keyword>
<geneLocation type="plasmid" evidence="5">
    <name>pbbpl7hg1</name>
</geneLocation>
<protein>
    <recommendedName>
        <fullName evidence="3">ChrB N-terminal domain-containing protein</fullName>
    </recommendedName>
</protein>
<dbReference type="AlphaFoldDB" id="A0A5P6PGV2"/>
<dbReference type="RefSeq" id="WP_145987133.1">
    <property type="nucleotide sequence ID" value="NZ_CP044544.1"/>
</dbReference>
<organism evidence="4 5">
    <name type="scientific">Bradyrhizobium betae</name>
    <dbReference type="NCBI Taxonomy" id="244734"/>
    <lineage>
        <taxon>Bacteria</taxon>
        <taxon>Pseudomonadati</taxon>
        <taxon>Pseudomonadota</taxon>
        <taxon>Alphaproteobacteria</taxon>
        <taxon>Hyphomicrobiales</taxon>
        <taxon>Nitrobacteraceae</taxon>
        <taxon>Bradyrhizobium</taxon>
    </lineage>
</organism>
<dbReference type="OrthoDB" id="9784302at2"/>
<feature type="coiled-coil region" evidence="1">
    <location>
        <begin position="100"/>
        <end position="134"/>
    </location>
</feature>
<feature type="domain" description="ChrB N-terminal" evidence="3">
    <location>
        <begin position="12"/>
        <end position="167"/>
    </location>
</feature>
<feature type="region of interest" description="Disordered" evidence="2">
    <location>
        <begin position="175"/>
        <end position="198"/>
    </location>
</feature>
<name>A0A5P6PGV2_9BRAD</name>
<reference evidence="5" key="1">
    <citation type="submission" date="2019-10" db="EMBL/GenBank/DDBJ databases">
        <title>Complete Genome Sequence of Bradyrhizobium betae type strain PL7HG1T.</title>
        <authorList>
            <person name="Bromfield E.S.P."/>
            <person name="Cloutier S."/>
        </authorList>
    </citation>
    <scope>NUCLEOTIDE SEQUENCE [LARGE SCALE GENOMIC DNA]</scope>
    <source>
        <strain evidence="5">PL7HG1</strain>
        <plasmid evidence="5">pbbpl7hg1</plasmid>
    </source>
</reference>
<dbReference type="EMBL" id="CP044544">
    <property type="protein sequence ID" value="QFI77622.1"/>
    <property type="molecule type" value="Genomic_DNA"/>
</dbReference>
<evidence type="ECO:0000256" key="2">
    <source>
        <dbReference type="SAM" id="MobiDB-lite"/>
    </source>
</evidence>
<evidence type="ECO:0000256" key="1">
    <source>
        <dbReference type="SAM" id="Coils"/>
    </source>
</evidence>
<proteinExistence type="predicted"/>